<gene>
    <name evidence="1" type="ORF">CCMP2556_LOCUS11701</name>
</gene>
<evidence type="ECO:0000313" key="2">
    <source>
        <dbReference type="Proteomes" id="UP001642484"/>
    </source>
</evidence>
<name>A0ABP0JJ94_9DINO</name>
<keyword evidence="2" id="KW-1185">Reference proteome</keyword>
<reference evidence="1 2" key="1">
    <citation type="submission" date="2024-02" db="EMBL/GenBank/DDBJ databases">
        <authorList>
            <person name="Chen Y."/>
            <person name="Shah S."/>
            <person name="Dougan E. K."/>
            <person name="Thang M."/>
            <person name="Chan C."/>
        </authorList>
    </citation>
    <scope>NUCLEOTIDE SEQUENCE [LARGE SCALE GENOMIC DNA]</scope>
</reference>
<protein>
    <submittedName>
        <fullName evidence="1">Uncharacterized protein</fullName>
    </submittedName>
</protein>
<dbReference type="EMBL" id="CAXAMN010005558">
    <property type="protein sequence ID" value="CAK9014473.1"/>
    <property type="molecule type" value="Genomic_DNA"/>
</dbReference>
<dbReference type="Proteomes" id="UP001642484">
    <property type="component" value="Unassembled WGS sequence"/>
</dbReference>
<comment type="caution">
    <text evidence="1">The sequence shown here is derived from an EMBL/GenBank/DDBJ whole genome shotgun (WGS) entry which is preliminary data.</text>
</comment>
<evidence type="ECO:0000313" key="1">
    <source>
        <dbReference type="EMBL" id="CAK9014473.1"/>
    </source>
</evidence>
<proteinExistence type="predicted"/>
<organism evidence="1 2">
    <name type="scientific">Durusdinium trenchii</name>
    <dbReference type="NCBI Taxonomy" id="1381693"/>
    <lineage>
        <taxon>Eukaryota</taxon>
        <taxon>Sar</taxon>
        <taxon>Alveolata</taxon>
        <taxon>Dinophyceae</taxon>
        <taxon>Suessiales</taxon>
        <taxon>Symbiodiniaceae</taxon>
        <taxon>Durusdinium</taxon>
    </lineage>
</organism>
<accession>A0ABP0JJ94</accession>
<sequence length="100" mass="11018">MEQTELLWALLDAGLKGNGLEWIDGIKKLNLHSVDWSKRHVADGYTVLVQCVNILLRDPSVERALFPIIQKLIGHGASVSQKCATGEWGFSTDGVTDKIT</sequence>